<dbReference type="InterPro" id="IPR001128">
    <property type="entry name" value="Cyt_P450"/>
</dbReference>
<evidence type="ECO:0000256" key="6">
    <source>
        <dbReference type="ARBA" id="ARBA00023004"/>
    </source>
</evidence>
<evidence type="ECO:0000313" key="10">
    <source>
        <dbReference type="EMBL" id="KAH0967772.1"/>
    </source>
</evidence>
<comment type="caution">
    <text evidence="10">The sequence shown here is derived from an EMBL/GenBank/DDBJ whole genome shotgun (WGS) entry which is preliminary data.</text>
</comment>
<comment type="similarity">
    <text evidence="2 9">Belongs to the cytochrome P450 family.</text>
</comment>
<dbReference type="PRINTS" id="PR00385">
    <property type="entry name" value="P450"/>
</dbReference>
<dbReference type="AlphaFoldDB" id="A0A9P8N6B2"/>
<dbReference type="Pfam" id="PF00067">
    <property type="entry name" value="p450"/>
    <property type="match status" value="1"/>
</dbReference>
<dbReference type="PROSITE" id="PS00086">
    <property type="entry name" value="CYTOCHROME_P450"/>
    <property type="match status" value="1"/>
</dbReference>
<accession>A0A9P8N6B2</accession>
<dbReference type="InterPro" id="IPR017972">
    <property type="entry name" value="Cyt_P450_CS"/>
</dbReference>
<dbReference type="SUPFAM" id="SSF48264">
    <property type="entry name" value="Cytochrome P450"/>
    <property type="match status" value="1"/>
</dbReference>
<evidence type="ECO:0000313" key="11">
    <source>
        <dbReference type="Proteomes" id="UP000824596"/>
    </source>
</evidence>
<dbReference type="RefSeq" id="XP_044725285.1">
    <property type="nucleotide sequence ID" value="XM_044858885.1"/>
</dbReference>
<dbReference type="OrthoDB" id="2789670at2759"/>
<keyword evidence="4 8" id="KW-0479">Metal-binding</keyword>
<reference evidence="10" key="1">
    <citation type="submission" date="2021-09" db="EMBL/GenBank/DDBJ databases">
        <title>A high-quality genome of the endoparasitic fungus Hirsutella rhossiliensis with a comparison of Hirsutella genomes reveals transposable elements contributing to genome size variation.</title>
        <authorList>
            <person name="Lin R."/>
            <person name="Jiao Y."/>
            <person name="Sun X."/>
            <person name="Ling J."/>
            <person name="Xie B."/>
            <person name="Cheng X."/>
        </authorList>
    </citation>
    <scope>NUCLEOTIDE SEQUENCE</scope>
    <source>
        <strain evidence="10">HR02</strain>
    </source>
</reference>
<evidence type="ECO:0000256" key="7">
    <source>
        <dbReference type="ARBA" id="ARBA00023033"/>
    </source>
</evidence>
<organism evidence="10 11">
    <name type="scientific">Hirsutella rhossiliensis</name>
    <dbReference type="NCBI Taxonomy" id="111463"/>
    <lineage>
        <taxon>Eukaryota</taxon>
        <taxon>Fungi</taxon>
        <taxon>Dikarya</taxon>
        <taxon>Ascomycota</taxon>
        <taxon>Pezizomycotina</taxon>
        <taxon>Sordariomycetes</taxon>
        <taxon>Hypocreomycetidae</taxon>
        <taxon>Hypocreales</taxon>
        <taxon>Ophiocordycipitaceae</taxon>
        <taxon>Hirsutella</taxon>
    </lineage>
</organism>
<evidence type="ECO:0000256" key="9">
    <source>
        <dbReference type="RuleBase" id="RU000461"/>
    </source>
</evidence>
<dbReference type="InterPro" id="IPR036396">
    <property type="entry name" value="Cyt_P450_sf"/>
</dbReference>
<gene>
    <name evidence="10" type="ORF">HRG_00414</name>
</gene>
<keyword evidence="5 9" id="KW-0560">Oxidoreductase</keyword>
<dbReference type="InterPro" id="IPR002401">
    <property type="entry name" value="Cyt_P450_E_grp-I"/>
</dbReference>
<dbReference type="GO" id="GO:0004497">
    <property type="term" value="F:monooxygenase activity"/>
    <property type="evidence" value="ECO:0007669"/>
    <property type="project" value="UniProtKB-KW"/>
</dbReference>
<dbReference type="GO" id="GO:0020037">
    <property type="term" value="F:heme binding"/>
    <property type="evidence" value="ECO:0007669"/>
    <property type="project" value="InterPro"/>
</dbReference>
<dbReference type="GO" id="GO:0005506">
    <property type="term" value="F:iron ion binding"/>
    <property type="evidence" value="ECO:0007669"/>
    <property type="project" value="InterPro"/>
</dbReference>
<dbReference type="Proteomes" id="UP000824596">
    <property type="component" value="Unassembled WGS sequence"/>
</dbReference>
<keyword evidence="7 9" id="KW-0503">Monooxygenase</keyword>
<evidence type="ECO:0000256" key="1">
    <source>
        <dbReference type="ARBA" id="ARBA00001971"/>
    </source>
</evidence>
<dbReference type="GO" id="GO:0016705">
    <property type="term" value="F:oxidoreductase activity, acting on paired donors, with incorporation or reduction of molecular oxygen"/>
    <property type="evidence" value="ECO:0007669"/>
    <property type="project" value="InterPro"/>
</dbReference>
<dbReference type="EMBL" id="JAIZPD010000001">
    <property type="protein sequence ID" value="KAH0967772.1"/>
    <property type="molecule type" value="Genomic_DNA"/>
</dbReference>
<evidence type="ECO:0000256" key="8">
    <source>
        <dbReference type="PIRSR" id="PIRSR602401-1"/>
    </source>
</evidence>
<dbReference type="PANTHER" id="PTHR46300">
    <property type="entry name" value="P450, PUTATIVE (EUROFUNG)-RELATED-RELATED"/>
    <property type="match status" value="1"/>
</dbReference>
<evidence type="ECO:0000256" key="2">
    <source>
        <dbReference type="ARBA" id="ARBA00010617"/>
    </source>
</evidence>
<sequence>MMYTAGADTTAITLTSFFLAMVMNPKVQRKAQEEIDNVIGTDRLPRFEDRDKLPYVESVVQEAYRWFPVVPLCFPHAMLEDAIEKGYNIPKGAIILPAIWWFLHDPEVYAEPDVFDPERFLEPRKEPDPKNEAFGYGRRVCPGRNFADSSVFLTIAKTLAALDITKAVNNHGKEIEVKFGVTPGVLSHPLAFSCNIEPRSKKHAELVRSVEVEQPREESDASRLCITTTASQLTAKEDVPKTS</sequence>
<comment type="cofactor">
    <cofactor evidence="1 8">
        <name>heme</name>
        <dbReference type="ChEBI" id="CHEBI:30413"/>
    </cofactor>
</comment>
<evidence type="ECO:0000256" key="3">
    <source>
        <dbReference type="ARBA" id="ARBA00022617"/>
    </source>
</evidence>
<keyword evidence="6 8" id="KW-0408">Iron</keyword>
<dbReference type="GeneID" id="68349543"/>
<name>A0A9P8N6B2_9HYPO</name>
<feature type="binding site" description="axial binding residue" evidence="8">
    <location>
        <position position="141"/>
    </location>
    <ligand>
        <name>heme</name>
        <dbReference type="ChEBI" id="CHEBI:30413"/>
    </ligand>
    <ligandPart>
        <name>Fe</name>
        <dbReference type="ChEBI" id="CHEBI:18248"/>
    </ligandPart>
</feature>
<protein>
    <submittedName>
        <fullName evidence="10">Cytochrome p450 domain-containing protein</fullName>
    </submittedName>
</protein>
<dbReference type="Gene3D" id="1.10.630.10">
    <property type="entry name" value="Cytochrome P450"/>
    <property type="match status" value="1"/>
</dbReference>
<dbReference type="PRINTS" id="PR00463">
    <property type="entry name" value="EP450I"/>
</dbReference>
<keyword evidence="3 8" id="KW-0349">Heme</keyword>
<dbReference type="InterPro" id="IPR050364">
    <property type="entry name" value="Cytochrome_P450_fung"/>
</dbReference>
<proteinExistence type="inferred from homology"/>
<evidence type="ECO:0000256" key="5">
    <source>
        <dbReference type="ARBA" id="ARBA00023002"/>
    </source>
</evidence>
<evidence type="ECO:0000256" key="4">
    <source>
        <dbReference type="ARBA" id="ARBA00022723"/>
    </source>
</evidence>
<dbReference type="PANTHER" id="PTHR46300:SF7">
    <property type="entry name" value="P450, PUTATIVE (EUROFUNG)-RELATED"/>
    <property type="match status" value="1"/>
</dbReference>
<keyword evidence="11" id="KW-1185">Reference proteome</keyword>